<sequence>MPADGQTPAALCAGFCADQIRAAVRPIGISAPGQVPPLALFNEILVDLVISFIGIGQGGHCGNPNQVFGHLDRVLLMCIEPFQQCLCYISHLIPSLLSIFIFAVN</sequence>
<gene>
    <name evidence="1" type="ORF">SDC9_129347</name>
</gene>
<evidence type="ECO:0000313" key="1">
    <source>
        <dbReference type="EMBL" id="MPM82286.1"/>
    </source>
</evidence>
<reference evidence="1" key="1">
    <citation type="submission" date="2019-08" db="EMBL/GenBank/DDBJ databases">
        <authorList>
            <person name="Kucharzyk K."/>
            <person name="Murdoch R.W."/>
            <person name="Higgins S."/>
            <person name="Loffler F."/>
        </authorList>
    </citation>
    <scope>NUCLEOTIDE SEQUENCE</scope>
</reference>
<comment type="caution">
    <text evidence="1">The sequence shown here is derived from an EMBL/GenBank/DDBJ whole genome shotgun (WGS) entry which is preliminary data.</text>
</comment>
<dbReference type="AlphaFoldDB" id="A0A645CYQ4"/>
<name>A0A645CYQ4_9ZZZZ</name>
<accession>A0A645CYQ4</accession>
<dbReference type="EMBL" id="VSSQ01031409">
    <property type="protein sequence ID" value="MPM82286.1"/>
    <property type="molecule type" value="Genomic_DNA"/>
</dbReference>
<protein>
    <submittedName>
        <fullName evidence="1">Uncharacterized protein</fullName>
    </submittedName>
</protein>
<proteinExistence type="predicted"/>
<organism evidence="1">
    <name type="scientific">bioreactor metagenome</name>
    <dbReference type="NCBI Taxonomy" id="1076179"/>
    <lineage>
        <taxon>unclassified sequences</taxon>
        <taxon>metagenomes</taxon>
        <taxon>ecological metagenomes</taxon>
    </lineage>
</organism>